<dbReference type="PANTHER" id="PTHR34300:SF2">
    <property type="entry name" value="QUEUOSINE PRECURSOR TRANSPORTER-RELATED"/>
    <property type="match status" value="1"/>
</dbReference>
<feature type="transmembrane region" description="Helical" evidence="1">
    <location>
        <begin position="37"/>
        <end position="55"/>
    </location>
</feature>
<dbReference type="HAMAP" id="MF_02088">
    <property type="entry name" value="Q_prec_transport"/>
    <property type="match status" value="1"/>
</dbReference>
<dbReference type="Proteomes" id="UP000886881">
    <property type="component" value="Unassembled WGS sequence"/>
</dbReference>
<comment type="similarity">
    <text evidence="1">Belongs to the vitamin uptake transporter (VUT/ECF) (TC 2.A.88) family. Q precursor transporter subfamily.</text>
</comment>
<reference evidence="2" key="2">
    <citation type="journal article" date="2021" name="PeerJ">
        <title>Extensive microbial diversity within the chicken gut microbiome revealed by metagenomics and culture.</title>
        <authorList>
            <person name="Gilroy R."/>
            <person name="Ravi A."/>
            <person name="Getino M."/>
            <person name="Pursley I."/>
            <person name="Horton D.L."/>
            <person name="Alikhan N.F."/>
            <person name="Baker D."/>
            <person name="Gharbi K."/>
            <person name="Hall N."/>
            <person name="Watson M."/>
            <person name="Adriaenssens E.M."/>
            <person name="Foster-Nyarko E."/>
            <person name="Jarju S."/>
            <person name="Secka A."/>
            <person name="Antonio M."/>
            <person name="Oren A."/>
            <person name="Chaudhuri R.R."/>
            <person name="La Ragione R."/>
            <person name="Hildebrand F."/>
            <person name="Pallen M.J."/>
        </authorList>
    </citation>
    <scope>NUCLEOTIDE SEQUENCE</scope>
    <source>
        <strain evidence="2">ChiHecec2B26-709</strain>
    </source>
</reference>
<comment type="subcellular location">
    <subcellularLocation>
        <location evidence="1">Cell membrane</location>
        <topology evidence="1">Multi-pass membrane protein</topology>
    </subcellularLocation>
</comment>
<feature type="transmembrane region" description="Helical" evidence="1">
    <location>
        <begin position="110"/>
        <end position="133"/>
    </location>
</feature>
<evidence type="ECO:0000256" key="1">
    <source>
        <dbReference type="HAMAP-Rule" id="MF_02088"/>
    </source>
</evidence>
<dbReference type="InterPro" id="IPR003744">
    <property type="entry name" value="YhhQ"/>
</dbReference>
<name>A0A9D1KHD0_9BACT</name>
<gene>
    <name evidence="2" type="ORF">IAC35_03145</name>
</gene>
<dbReference type="NCBIfam" id="TIGR00697">
    <property type="entry name" value="queuosine precursor transporter"/>
    <property type="match status" value="1"/>
</dbReference>
<proteinExistence type="inferred from homology"/>
<dbReference type="Pfam" id="PF02592">
    <property type="entry name" value="Vut_1"/>
    <property type="match status" value="1"/>
</dbReference>
<evidence type="ECO:0000313" key="2">
    <source>
        <dbReference type="EMBL" id="HIT46837.1"/>
    </source>
</evidence>
<sequence length="231" mass="25489">MSKFSTRFLVMAVVFAVCLITSNFFVPRVWQVGNLPLQLSGAVLLFPISYIINDCMTEVYGYRKARLVIWLAFALSAFTAVMSGLVCLLPEPFDEGSKPVAESFNSLFGMVPRTTIASLLAFIAGSTVNAWILSRMKVATGGRAFGVRAVLSSVGGELVDSCIFFPFVFWGMMPLSVIAGMVFTQVVVKTLYELVILPFTSWFVRYLKAKEGVDTYDSGISYNPFKITDIQ</sequence>
<keyword evidence="1" id="KW-0472">Membrane</keyword>
<reference evidence="2" key="1">
    <citation type="submission" date="2020-10" db="EMBL/GenBank/DDBJ databases">
        <authorList>
            <person name="Gilroy R."/>
        </authorList>
    </citation>
    <scope>NUCLEOTIDE SEQUENCE</scope>
    <source>
        <strain evidence="2">ChiHecec2B26-709</strain>
    </source>
</reference>
<protein>
    <recommendedName>
        <fullName evidence="1">Probable queuosine precursor transporter</fullName>
        <shortName evidence="1">Q precursor transporter</shortName>
    </recommendedName>
</protein>
<keyword evidence="1" id="KW-1003">Cell membrane</keyword>
<feature type="transmembrane region" description="Helical" evidence="1">
    <location>
        <begin position="175"/>
        <end position="200"/>
    </location>
</feature>
<dbReference type="GO" id="GO:0005886">
    <property type="term" value="C:plasma membrane"/>
    <property type="evidence" value="ECO:0007669"/>
    <property type="project" value="UniProtKB-SubCell"/>
</dbReference>
<feature type="transmembrane region" description="Helical" evidence="1">
    <location>
        <begin position="67"/>
        <end position="90"/>
    </location>
</feature>
<dbReference type="EMBL" id="DVLC01000060">
    <property type="protein sequence ID" value="HIT46837.1"/>
    <property type="molecule type" value="Genomic_DNA"/>
</dbReference>
<keyword evidence="1" id="KW-0813">Transport</keyword>
<keyword evidence="1" id="KW-0812">Transmembrane</keyword>
<accession>A0A9D1KHD0</accession>
<evidence type="ECO:0000313" key="3">
    <source>
        <dbReference type="Proteomes" id="UP000886881"/>
    </source>
</evidence>
<feature type="transmembrane region" description="Helical" evidence="1">
    <location>
        <begin position="7"/>
        <end position="25"/>
    </location>
</feature>
<keyword evidence="1" id="KW-1133">Transmembrane helix</keyword>
<organism evidence="2 3">
    <name type="scientific">Candidatus Cryptobacteroides merdipullorum</name>
    <dbReference type="NCBI Taxonomy" id="2840771"/>
    <lineage>
        <taxon>Bacteria</taxon>
        <taxon>Pseudomonadati</taxon>
        <taxon>Bacteroidota</taxon>
        <taxon>Bacteroidia</taxon>
        <taxon>Bacteroidales</taxon>
        <taxon>Candidatus Cryptobacteroides</taxon>
    </lineage>
</organism>
<dbReference type="PANTHER" id="PTHR34300">
    <property type="entry name" value="QUEUOSINE PRECURSOR TRANSPORTER-RELATED"/>
    <property type="match status" value="1"/>
</dbReference>
<comment type="caution">
    <text evidence="2">The sequence shown here is derived from an EMBL/GenBank/DDBJ whole genome shotgun (WGS) entry which is preliminary data.</text>
</comment>
<feature type="transmembrane region" description="Helical" evidence="1">
    <location>
        <begin position="145"/>
        <end position="169"/>
    </location>
</feature>
<comment type="function">
    <text evidence="1">Involved in the import of queuosine (Q) precursors, required for Q precursor salvage.</text>
</comment>
<dbReference type="GO" id="GO:0022857">
    <property type="term" value="F:transmembrane transporter activity"/>
    <property type="evidence" value="ECO:0007669"/>
    <property type="project" value="UniProtKB-UniRule"/>
</dbReference>
<dbReference type="AlphaFoldDB" id="A0A9D1KHD0"/>